<keyword evidence="3" id="KW-1185">Reference proteome</keyword>
<protein>
    <submittedName>
        <fullName evidence="2">Recombinase family protein</fullName>
    </submittedName>
</protein>
<dbReference type="GO" id="GO:0003677">
    <property type="term" value="F:DNA binding"/>
    <property type="evidence" value="ECO:0007669"/>
    <property type="project" value="InterPro"/>
</dbReference>
<name>A0A8J6IW17_9FIRM</name>
<gene>
    <name evidence="2" type="ORF">H8S55_06470</name>
</gene>
<dbReference type="SUPFAM" id="SSF53041">
    <property type="entry name" value="Resolvase-like"/>
    <property type="match status" value="1"/>
</dbReference>
<evidence type="ECO:0000259" key="1">
    <source>
        <dbReference type="Pfam" id="PF00239"/>
    </source>
</evidence>
<evidence type="ECO:0000313" key="2">
    <source>
        <dbReference type="EMBL" id="MBC5716959.1"/>
    </source>
</evidence>
<sequence length="297" mass="34703">MRPVTHDYQSLNEYTFPLQGKPYYRSSGIIYAVDRTGNKYAVGRVDLERFDDQNFQYVFTPEWSVIDTLPSSIFQGIPGLDMSMRLERYYRVNMTPYFISERTPSESREDLWELLEAVGLDYYDRFEWLLRTDMRCGTDNLIVERAEAARTITFESINSLPPDLQPTDLVTIQGFHSIAKTNHQLRKILLQILRSGAHIWDETDSRQLSEEECSLLLNLLMVQESMEAKQNKQRHQEGVAQAKNSGKYVGRKKIAVDPNLFRQIAKDFRNHKVTEEEAMHRAGISSRSTFYRRLKEI</sequence>
<feature type="domain" description="Resolvase/invertase-type recombinase catalytic" evidence="1">
    <location>
        <begin position="163"/>
        <end position="248"/>
    </location>
</feature>
<dbReference type="GO" id="GO:0000150">
    <property type="term" value="F:DNA strand exchange activity"/>
    <property type="evidence" value="ECO:0007669"/>
    <property type="project" value="InterPro"/>
</dbReference>
<proteinExistence type="predicted"/>
<dbReference type="Proteomes" id="UP000602260">
    <property type="component" value="Unassembled WGS sequence"/>
</dbReference>
<dbReference type="AlphaFoldDB" id="A0A8J6IW17"/>
<comment type="caution">
    <text evidence="2">The sequence shown here is derived from an EMBL/GenBank/DDBJ whole genome shotgun (WGS) entry which is preliminary data.</text>
</comment>
<reference evidence="2" key="1">
    <citation type="submission" date="2020-08" db="EMBL/GenBank/DDBJ databases">
        <title>Genome public.</title>
        <authorList>
            <person name="Liu C."/>
            <person name="Sun Q."/>
        </authorList>
    </citation>
    <scope>NUCLEOTIDE SEQUENCE</scope>
    <source>
        <strain evidence="2">BX5</strain>
    </source>
</reference>
<organism evidence="2 3">
    <name type="scientific">Flintibacter faecis</name>
    <dbReference type="NCBI Taxonomy" id="2763047"/>
    <lineage>
        <taxon>Bacteria</taxon>
        <taxon>Bacillati</taxon>
        <taxon>Bacillota</taxon>
        <taxon>Clostridia</taxon>
        <taxon>Eubacteriales</taxon>
        <taxon>Flintibacter</taxon>
    </lineage>
</organism>
<accession>A0A8J6IW17</accession>
<dbReference type="Gene3D" id="3.40.50.1390">
    <property type="entry name" value="Resolvase, N-terminal catalytic domain"/>
    <property type="match status" value="1"/>
</dbReference>
<dbReference type="Pfam" id="PF00239">
    <property type="entry name" value="Resolvase"/>
    <property type="match status" value="1"/>
</dbReference>
<evidence type="ECO:0000313" key="3">
    <source>
        <dbReference type="Proteomes" id="UP000602260"/>
    </source>
</evidence>
<dbReference type="EMBL" id="JACOPN010000003">
    <property type="protein sequence ID" value="MBC5716959.1"/>
    <property type="molecule type" value="Genomic_DNA"/>
</dbReference>
<dbReference type="InterPro" id="IPR036162">
    <property type="entry name" value="Resolvase-like_N_sf"/>
</dbReference>
<dbReference type="InterPro" id="IPR006119">
    <property type="entry name" value="Resolv_N"/>
</dbReference>
<dbReference type="RefSeq" id="WP_186878275.1">
    <property type="nucleotide sequence ID" value="NZ_JACOPN010000003.1"/>
</dbReference>